<comment type="caution">
    <text evidence="2">The sequence shown here is derived from an EMBL/GenBank/DDBJ whole genome shotgun (WGS) entry which is preliminary data.</text>
</comment>
<dbReference type="EMBL" id="PNCJ01000057">
    <property type="protein sequence ID" value="TMP30897.1"/>
    <property type="molecule type" value="Genomic_DNA"/>
</dbReference>
<protein>
    <submittedName>
        <fullName evidence="2">Uncharacterized protein</fullName>
    </submittedName>
</protein>
<evidence type="ECO:0000313" key="2">
    <source>
        <dbReference type="EMBL" id="TMP30897.1"/>
    </source>
</evidence>
<name>A0A5S3WQ30_9GAMM</name>
<gene>
    <name evidence="2" type="ORF">CWB98_23080</name>
</gene>
<sequence length="59" mass="6584">MHPFSLNKQHHEKVAGGFQRVELTEPSLREVGGPIDVTMAIPEDGNDPLPPFFPPYLTK</sequence>
<feature type="region of interest" description="Disordered" evidence="1">
    <location>
        <begin position="40"/>
        <end position="59"/>
    </location>
</feature>
<dbReference type="OrthoDB" id="6316039at2"/>
<reference evidence="3" key="2">
    <citation type="submission" date="2019-06" db="EMBL/GenBank/DDBJ databases">
        <title>Co-occurence of chitin degradation, pigmentation and bioactivity in marine Pseudoalteromonas.</title>
        <authorList>
            <person name="Sonnenschein E.C."/>
            <person name="Bech P.K."/>
        </authorList>
    </citation>
    <scope>NUCLEOTIDE SEQUENCE [LARGE SCALE GENOMIC DNA]</scope>
    <source>
        <strain evidence="3">S2599</strain>
    </source>
</reference>
<dbReference type="Proteomes" id="UP000306719">
    <property type="component" value="Unassembled WGS sequence"/>
</dbReference>
<evidence type="ECO:0000256" key="1">
    <source>
        <dbReference type="SAM" id="MobiDB-lite"/>
    </source>
</evidence>
<dbReference type="AlphaFoldDB" id="A0A5S3WQ30"/>
<organism evidence="2 3">
    <name type="scientific">Pseudoalteromonas rubra</name>
    <dbReference type="NCBI Taxonomy" id="43658"/>
    <lineage>
        <taxon>Bacteria</taxon>
        <taxon>Pseudomonadati</taxon>
        <taxon>Pseudomonadota</taxon>
        <taxon>Gammaproteobacteria</taxon>
        <taxon>Alteromonadales</taxon>
        <taxon>Pseudoalteromonadaceae</taxon>
        <taxon>Pseudoalteromonas</taxon>
    </lineage>
</organism>
<evidence type="ECO:0000313" key="3">
    <source>
        <dbReference type="Proteomes" id="UP000306719"/>
    </source>
</evidence>
<accession>A0A5S3WQ30</accession>
<reference evidence="2 3" key="1">
    <citation type="submission" date="2018-01" db="EMBL/GenBank/DDBJ databases">
        <authorList>
            <person name="Paulsen S."/>
            <person name="Gram L.K."/>
        </authorList>
    </citation>
    <scope>NUCLEOTIDE SEQUENCE [LARGE SCALE GENOMIC DNA]</scope>
    <source>
        <strain evidence="2 3">S2599</strain>
    </source>
</reference>
<dbReference type="RefSeq" id="WP_138546903.1">
    <property type="nucleotide sequence ID" value="NZ_PNCJ01000057.1"/>
</dbReference>
<proteinExistence type="predicted"/>
<feature type="compositionally biased region" description="Pro residues" evidence="1">
    <location>
        <begin position="48"/>
        <end position="59"/>
    </location>
</feature>